<gene>
    <name evidence="1" type="ORF">SAMN05444164_7179</name>
</gene>
<proteinExistence type="predicted"/>
<name>A0A1H5GPD5_9BRAD</name>
<reference evidence="1 2" key="1">
    <citation type="submission" date="2016-10" db="EMBL/GenBank/DDBJ databases">
        <authorList>
            <person name="de Groot N.N."/>
        </authorList>
    </citation>
    <scope>NUCLEOTIDE SEQUENCE [LARGE SCALE GENOMIC DNA]</scope>
    <source>
        <strain evidence="1 2">MT12</strain>
    </source>
</reference>
<organism evidence="1 2">
    <name type="scientific">Bradyrhizobium erythrophlei</name>
    <dbReference type="NCBI Taxonomy" id="1437360"/>
    <lineage>
        <taxon>Bacteria</taxon>
        <taxon>Pseudomonadati</taxon>
        <taxon>Pseudomonadota</taxon>
        <taxon>Alphaproteobacteria</taxon>
        <taxon>Hyphomicrobiales</taxon>
        <taxon>Nitrobacteraceae</taxon>
        <taxon>Bradyrhizobium</taxon>
    </lineage>
</organism>
<protein>
    <recommendedName>
        <fullName evidence="3">Outer membrane protein beta-barrel domain-containing protein</fullName>
    </recommendedName>
</protein>
<dbReference type="Proteomes" id="UP000198992">
    <property type="component" value="Unassembled WGS sequence"/>
</dbReference>
<sequence>MRARCADRRQIRRRLAVHGPGAALALWMSDGYSLPARDGNLMSTFASKSGLAIIAAVLCLGAQQANAQAGPVRYWTPGSLFGFGGSLADGHKADTYGNFPGFDAAAPQGGDFSYLNGRPDGWFIGSEGGRAGWNTLGRSAAFGSLEYQGAQVGYNFRGVGDTPVTFFAGFDSLKYNPPGAGGPLAPFSGNPGVNAGYTARAGLEFRPTSNVTLSFGAGFTQQGAERMDSDIHSQLLPGQSPVLFGGR</sequence>
<accession>A0A1H5GPD5</accession>
<evidence type="ECO:0008006" key="3">
    <source>
        <dbReference type="Google" id="ProtNLM"/>
    </source>
</evidence>
<dbReference type="EMBL" id="FNTH01000001">
    <property type="protein sequence ID" value="SEE17626.1"/>
    <property type="molecule type" value="Genomic_DNA"/>
</dbReference>
<evidence type="ECO:0000313" key="2">
    <source>
        <dbReference type="Proteomes" id="UP000198992"/>
    </source>
</evidence>
<dbReference type="AlphaFoldDB" id="A0A1H5GPD5"/>
<evidence type="ECO:0000313" key="1">
    <source>
        <dbReference type="EMBL" id="SEE17626.1"/>
    </source>
</evidence>